<sequence>MIFPGDKSGDDFQEVLQRAAAFTAPDNACLSFLFIQAFQSLTGALHGGHFLGTVHSPPFADVFFVTAAAHT</sequence>
<gene>
    <name evidence="1" type="ORF">AUC61_15805</name>
</gene>
<accession>A0ABS9ZK91</accession>
<proteinExistence type="predicted"/>
<reference evidence="1 2" key="1">
    <citation type="submission" date="2015-12" db="EMBL/GenBank/DDBJ databases">
        <title>Phylogenomics in the description of a new species in the Pseudomonas syringae group.</title>
        <authorList>
            <person name="Busquets A."/>
            <person name="Gomila M."/>
            <person name="Beiki F."/>
            <person name="Rahimian H."/>
            <person name="Mulet M."/>
            <person name="Sanchez D."/>
            <person name="Garcia-Valdes E."/>
            <person name="Lalucat J."/>
        </authorList>
    </citation>
    <scope>NUCLEOTIDE SEQUENCE [LARGE SCALE GENOMIC DNA]</scope>
    <source>
        <strain evidence="1 2">S25</strain>
    </source>
</reference>
<keyword evidence="2" id="KW-1185">Reference proteome</keyword>
<evidence type="ECO:0000313" key="1">
    <source>
        <dbReference type="EMBL" id="MCI8210999.1"/>
    </source>
</evidence>
<organism evidence="1 2">
    <name type="scientific">Pseudomonas maioricensis</name>
    <dbReference type="NCBI Taxonomy" id="1766623"/>
    <lineage>
        <taxon>Bacteria</taxon>
        <taxon>Pseudomonadati</taxon>
        <taxon>Pseudomonadota</taxon>
        <taxon>Gammaproteobacteria</taxon>
        <taxon>Pseudomonadales</taxon>
        <taxon>Pseudomonadaceae</taxon>
        <taxon>Pseudomonas</taxon>
    </lineage>
</organism>
<dbReference type="EMBL" id="LOHG01000009">
    <property type="protein sequence ID" value="MCI8210999.1"/>
    <property type="molecule type" value="Genomic_DNA"/>
</dbReference>
<evidence type="ECO:0000313" key="2">
    <source>
        <dbReference type="Proteomes" id="UP001320513"/>
    </source>
</evidence>
<protein>
    <submittedName>
        <fullName evidence="1">Uncharacterized protein</fullName>
    </submittedName>
</protein>
<dbReference type="Proteomes" id="UP001320513">
    <property type="component" value="Unassembled WGS sequence"/>
</dbReference>
<name>A0ABS9ZK91_9PSED</name>
<comment type="caution">
    <text evidence="1">The sequence shown here is derived from an EMBL/GenBank/DDBJ whole genome shotgun (WGS) entry which is preliminary data.</text>
</comment>